<name>A0ABW2KN67_9ACTN</name>
<organism evidence="2 3">
    <name type="scientific">Marinactinospora rubrisoli</name>
    <dbReference type="NCBI Taxonomy" id="2715399"/>
    <lineage>
        <taxon>Bacteria</taxon>
        <taxon>Bacillati</taxon>
        <taxon>Actinomycetota</taxon>
        <taxon>Actinomycetes</taxon>
        <taxon>Streptosporangiales</taxon>
        <taxon>Nocardiopsidaceae</taxon>
        <taxon>Marinactinospora</taxon>
    </lineage>
</organism>
<dbReference type="RefSeq" id="WP_379874070.1">
    <property type="nucleotide sequence ID" value="NZ_JBHTBH010000019.1"/>
</dbReference>
<protein>
    <submittedName>
        <fullName evidence="2">Nuclear transport factor 2 family protein</fullName>
    </submittedName>
</protein>
<dbReference type="EMBL" id="JBHTBH010000019">
    <property type="protein sequence ID" value="MFC7331308.1"/>
    <property type="molecule type" value="Genomic_DNA"/>
</dbReference>
<dbReference type="SUPFAM" id="SSF54427">
    <property type="entry name" value="NTF2-like"/>
    <property type="match status" value="1"/>
</dbReference>
<feature type="domain" description="SnoaL-like" evidence="1">
    <location>
        <begin position="20"/>
        <end position="143"/>
    </location>
</feature>
<keyword evidence="3" id="KW-1185">Reference proteome</keyword>
<evidence type="ECO:0000313" key="3">
    <source>
        <dbReference type="Proteomes" id="UP001596540"/>
    </source>
</evidence>
<dbReference type="Proteomes" id="UP001596540">
    <property type="component" value="Unassembled WGS sequence"/>
</dbReference>
<dbReference type="InterPro" id="IPR037401">
    <property type="entry name" value="SnoaL-like"/>
</dbReference>
<evidence type="ECO:0000259" key="1">
    <source>
        <dbReference type="Pfam" id="PF13577"/>
    </source>
</evidence>
<comment type="caution">
    <text evidence="2">The sequence shown here is derived from an EMBL/GenBank/DDBJ whole genome shotgun (WGS) entry which is preliminary data.</text>
</comment>
<accession>A0ABW2KN67</accession>
<proteinExistence type="predicted"/>
<dbReference type="InterPro" id="IPR032710">
    <property type="entry name" value="NTF2-like_dom_sf"/>
</dbReference>
<reference evidence="3" key="1">
    <citation type="journal article" date="2019" name="Int. J. Syst. Evol. Microbiol.">
        <title>The Global Catalogue of Microorganisms (GCM) 10K type strain sequencing project: providing services to taxonomists for standard genome sequencing and annotation.</title>
        <authorList>
            <consortium name="The Broad Institute Genomics Platform"/>
            <consortium name="The Broad Institute Genome Sequencing Center for Infectious Disease"/>
            <person name="Wu L."/>
            <person name="Ma J."/>
        </authorList>
    </citation>
    <scope>NUCLEOTIDE SEQUENCE [LARGE SCALE GENOMIC DNA]</scope>
    <source>
        <strain evidence="3">CGMCC 4.7382</strain>
    </source>
</reference>
<dbReference type="Pfam" id="PF13577">
    <property type="entry name" value="SnoaL_4"/>
    <property type="match status" value="1"/>
</dbReference>
<dbReference type="Gene3D" id="3.10.450.50">
    <property type="match status" value="1"/>
</dbReference>
<evidence type="ECO:0000313" key="2">
    <source>
        <dbReference type="EMBL" id="MFC7331308.1"/>
    </source>
</evidence>
<sequence>MVSSSRVDVVEGFGSAELFAQVQMFYARQMRLLDEGRVEEWAATFTEEGVFAADARPEPARGRAVIAAAAGAAWERLVASGVRHRHWLGMVEVGAESGGRVRSRCYALVLAVPRGGPVSVQVSTVCEDVLVRGGGGGWLVEERSVRRDDLGEVGAG</sequence>
<gene>
    <name evidence="2" type="ORF">ACFQRF_26560</name>
</gene>